<feature type="domain" description="Transposase (putative) gypsy type" evidence="3">
    <location>
        <begin position="55"/>
        <end position="119"/>
    </location>
</feature>
<dbReference type="PANTHER" id="PTHR31099">
    <property type="entry name" value="OS06G0165300 PROTEIN"/>
    <property type="match status" value="1"/>
</dbReference>
<keyword evidence="5" id="KW-1185">Reference proteome</keyword>
<gene>
    <name evidence="4" type="ORF">Tco_0936699</name>
</gene>
<evidence type="ECO:0000313" key="4">
    <source>
        <dbReference type="EMBL" id="GJT36834.1"/>
    </source>
</evidence>
<dbReference type="PANTHER" id="PTHR31099:SF28">
    <property type="entry name" value="F5J5.12"/>
    <property type="match status" value="1"/>
</dbReference>
<evidence type="ECO:0000259" key="3">
    <source>
        <dbReference type="Pfam" id="PF04195"/>
    </source>
</evidence>
<organism evidence="4 5">
    <name type="scientific">Tanacetum coccineum</name>
    <dbReference type="NCBI Taxonomy" id="301880"/>
    <lineage>
        <taxon>Eukaryota</taxon>
        <taxon>Viridiplantae</taxon>
        <taxon>Streptophyta</taxon>
        <taxon>Embryophyta</taxon>
        <taxon>Tracheophyta</taxon>
        <taxon>Spermatophyta</taxon>
        <taxon>Magnoliopsida</taxon>
        <taxon>eudicotyledons</taxon>
        <taxon>Gunneridae</taxon>
        <taxon>Pentapetalae</taxon>
        <taxon>asterids</taxon>
        <taxon>campanulids</taxon>
        <taxon>Asterales</taxon>
        <taxon>Asteraceae</taxon>
        <taxon>Asteroideae</taxon>
        <taxon>Anthemideae</taxon>
        <taxon>Anthemidinae</taxon>
        <taxon>Tanacetum</taxon>
    </lineage>
</organism>
<reference evidence="4" key="1">
    <citation type="journal article" date="2022" name="Int. J. Mol. Sci.">
        <title>Draft Genome of Tanacetum Coccineum: Genomic Comparison of Closely Related Tanacetum-Family Plants.</title>
        <authorList>
            <person name="Yamashiro T."/>
            <person name="Shiraishi A."/>
            <person name="Nakayama K."/>
            <person name="Satake H."/>
        </authorList>
    </citation>
    <scope>NUCLEOTIDE SEQUENCE</scope>
</reference>
<evidence type="ECO:0000256" key="1">
    <source>
        <dbReference type="SAM" id="Coils"/>
    </source>
</evidence>
<accession>A0ABQ5DJ48</accession>
<dbReference type="Pfam" id="PF04195">
    <property type="entry name" value="Transposase_28"/>
    <property type="match status" value="1"/>
</dbReference>
<dbReference type="InterPro" id="IPR007321">
    <property type="entry name" value="Transposase_28"/>
</dbReference>
<name>A0ABQ5DJ48_9ASTR</name>
<comment type="caution">
    <text evidence="4">The sequence shown here is derived from an EMBL/GenBank/DDBJ whole genome shotgun (WGS) entry which is preliminary data.</text>
</comment>
<dbReference type="EMBL" id="BQNB010015173">
    <property type="protein sequence ID" value="GJT36834.1"/>
    <property type="molecule type" value="Genomic_DNA"/>
</dbReference>
<reference evidence="4" key="2">
    <citation type="submission" date="2022-01" db="EMBL/GenBank/DDBJ databases">
        <authorList>
            <person name="Yamashiro T."/>
            <person name="Shiraishi A."/>
            <person name="Satake H."/>
            <person name="Nakayama K."/>
        </authorList>
    </citation>
    <scope>NUCLEOTIDE SEQUENCE</scope>
</reference>
<dbReference type="Proteomes" id="UP001151760">
    <property type="component" value="Unassembled WGS sequence"/>
</dbReference>
<feature type="compositionally biased region" description="Low complexity" evidence="2">
    <location>
        <begin position="265"/>
        <end position="274"/>
    </location>
</feature>
<evidence type="ECO:0000313" key="5">
    <source>
        <dbReference type="Proteomes" id="UP001151760"/>
    </source>
</evidence>
<protein>
    <recommendedName>
        <fullName evidence="3">Transposase (putative) gypsy type domain-containing protein</fullName>
    </recommendedName>
</protein>
<proteinExistence type="predicted"/>
<evidence type="ECO:0000256" key="2">
    <source>
        <dbReference type="SAM" id="MobiDB-lite"/>
    </source>
</evidence>
<feature type="coiled-coil region" evidence="1">
    <location>
        <begin position="359"/>
        <end position="386"/>
    </location>
</feature>
<keyword evidence="1" id="KW-0175">Coiled coil</keyword>
<feature type="region of interest" description="Disordered" evidence="2">
    <location>
        <begin position="244"/>
        <end position="274"/>
    </location>
</feature>
<feature type="coiled-coil region" evidence="1">
    <location>
        <begin position="419"/>
        <end position="446"/>
    </location>
</feature>
<sequence length="520" mass="59190">MSAKDSIATQTCELLKDFNDFLALYPIPSEYRVILPKSNQTIFDAPPGYVGLYTHSFSLANLRLPLTEFFCEVLEYFQVHISRLNPFGCAKITTFVVMCKAYGCEPFVDLFRRFFNLCRAGKWSEKHVPNLLPKVITRTEGWHGQFFYVQDSIIPAKYSQLLSEKKKLDSKSFKDKLPPNIEENPMFQRFGIGSPSVSVNTKPLKADEELVIQPAEVTAYSRESPKTELFVVYPGSVAARIKERKCKTRGGSSRPPVKRKHAPGSLTSRATRANTSSSKDDVLYLTVFDDDELKDATSCHLKISAITPSAWKNHLDNHMDVELLDLHDRCYARQAIVDNAVNKRYCKLLQVIEKLKGKFDVMKDKERAREEEYEELQAKCEVAMTEFEKNPTVVALREKISTLFTEVKEHKVTSQEAKKARLEAVEVSLQKEVEELKQDRREVVSKVVPYAAMELVHSDNMGNIVGRLVSSAILYRRCKAYEQVADMKDPFDLSKVKGYSSSYKKDHTQANNDLATATFP</sequence>